<evidence type="ECO:0000256" key="10">
    <source>
        <dbReference type="ARBA" id="ARBA00023136"/>
    </source>
</evidence>
<feature type="compositionally biased region" description="Basic and acidic residues" evidence="12">
    <location>
        <begin position="1"/>
        <end position="19"/>
    </location>
</feature>
<feature type="transmembrane region" description="Helical" evidence="13">
    <location>
        <begin position="239"/>
        <end position="258"/>
    </location>
</feature>
<keyword evidence="6" id="KW-0547">Nucleotide-binding</keyword>
<keyword evidence="11" id="KW-0325">Glycoprotein</keyword>
<dbReference type="Gene3D" id="3.40.50.300">
    <property type="entry name" value="P-loop containing nucleotide triphosphate hydrolases"/>
    <property type="match status" value="1"/>
</dbReference>
<keyword evidence="8" id="KW-1278">Translocase</keyword>
<evidence type="ECO:0000256" key="7">
    <source>
        <dbReference type="ARBA" id="ARBA00022840"/>
    </source>
</evidence>
<keyword evidence="10 13" id="KW-0472">Membrane</keyword>
<feature type="transmembrane region" description="Helical" evidence="13">
    <location>
        <begin position="377"/>
        <end position="395"/>
    </location>
</feature>
<dbReference type="SUPFAM" id="SSF52540">
    <property type="entry name" value="P-loop containing nucleoside triphosphate hydrolases"/>
    <property type="match status" value="1"/>
</dbReference>
<dbReference type="InterPro" id="IPR027417">
    <property type="entry name" value="P-loop_NTPase"/>
</dbReference>
<dbReference type="GO" id="GO:0015421">
    <property type="term" value="F:ABC-type oligopeptide transporter activity"/>
    <property type="evidence" value="ECO:0007669"/>
    <property type="project" value="TreeGrafter"/>
</dbReference>
<comment type="caution">
    <text evidence="16">The sequence shown here is derived from an EMBL/GenBank/DDBJ whole genome shotgun (WGS) entry which is preliminary data.</text>
</comment>
<feature type="transmembrane region" description="Helical" evidence="13">
    <location>
        <begin position="264"/>
        <end position="283"/>
    </location>
</feature>
<evidence type="ECO:0000256" key="2">
    <source>
        <dbReference type="ARBA" id="ARBA00007577"/>
    </source>
</evidence>
<dbReference type="InterPro" id="IPR017871">
    <property type="entry name" value="ABC_transporter-like_CS"/>
</dbReference>
<keyword evidence="5" id="KW-0677">Repeat</keyword>
<feature type="transmembrane region" description="Helical" evidence="13">
    <location>
        <begin position="162"/>
        <end position="184"/>
    </location>
</feature>
<dbReference type="FunFam" id="1.20.1560.10:FF:000018">
    <property type="entry name" value="ATP-binding cassette subfamily B member 11"/>
    <property type="match status" value="1"/>
</dbReference>
<keyword evidence="9 13" id="KW-1133">Transmembrane helix</keyword>
<evidence type="ECO:0000256" key="1">
    <source>
        <dbReference type="ARBA" id="ARBA00004141"/>
    </source>
</evidence>
<evidence type="ECO:0000256" key="9">
    <source>
        <dbReference type="ARBA" id="ARBA00022989"/>
    </source>
</evidence>
<evidence type="ECO:0000256" key="3">
    <source>
        <dbReference type="ARBA" id="ARBA00022448"/>
    </source>
</evidence>
<dbReference type="PROSITE" id="PS00211">
    <property type="entry name" value="ABC_TRANSPORTER_1"/>
    <property type="match status" value="1"/>
</dbReference>
<dbReference type="AlphaFoldDB" id="A0AAV4AK57"/>
<dbReference type="InterPro" id="IPR036640">
    <property type="entry name" value="ABC1_TM_sf"/>
</dbReference>
<dbReference type="SMART" id="SM00382">
    <property type="entry name" value="AAA"/>
    <property type="match status" value="1"/>
</dbReference>
<feature type="transmembrane region" description="Helical" evidence="13">
    <location>
        <begin position="61"/>
        <end position="84"/>
    </location>
</feature>
<organism evidence="16 17">
    <name type="scientific">Plakobranchus ocellatus</name>
    <dbReference type="NCBI Taxonomy" id="259542"/>
    <lineage>
        <taxon>Eukaryota</taxon>
        <taxon>Metazoa</taxon>
        <taxon>Spiralia</taxon>
        <taxon>Lophotrochozoa</taxon>
        <taxon>Mollusca</taxon>
        <taxon>Gastropoda</taxon>
        <taxon>Heterobranchia</taxon>
        <taxon>Euthyneura</taxon>
        <taxon>Panpulmonata</taxon>
        <taxon>Sacoglossa</taxon>
        <taxon>Placobranchoidea</taxon>
        <taxon>Plakobranchidae</taxon>
        <taxon>Plakobranchus</taxon>
    </lineage>
</organism>
<dbReference type="GO" id="GO:0005743">
    <property type="term" value="C:mitochondrial inner membrane"/>
    <property type="evidence" value="ECO:0007669"/>
    <property type="project" value="TreeGrafter"/>
</dbReference>
<dbReference type="Proteomes" id="UP000735302">
    <property type="component" value="Unassembled WGS sequence"/>
</dbReference>
<feature type="domain" description="ABC transporter" evidence="14">
    <location>
        <begin position="438"/>
        <end position="674"/>
    </location>
</feature>
<keyword evidence="17" id="KW-1185">Reference proteome</keyword>
<evidence type="ECO:0000256" key="8">
    <source>
        <dbReference type="ARBA" id="ARBA00022967"/>
    </source>
</evidence>
<evidence type="ECO:0000259" key="14">
    <source>
        <dbReference type="PROSITE" id="PS50893"/>
    </source>
</evidence>
<dbReference type="InterPro" id="IPR011527">
    <property type="entry name" value="ABC1_TM_dom"/>
</dbReference>
<gene>
    <name evidence="16" type="ORF">PoB_003422000</name>
</gene>
<sequence>MNGRPDKDKQNGISDKEHLISNGASKKYNEETGPESELKDEKPPKVSFFSLFRYADGWDKLMTIVGCVCAAAHGAAWPLMLVLLSDTIGKFVDFGRYDSFLDKVPDLLAFVGLTKDEVRKHIDKFIPLCPLLPSVYPNINLPNCSDVTDIGNLFDDMEDTSILYISGGFAVMALAFGQCYLFFVASERQVIRIRTAFFQSILRQEMAFFDTSSIGELAVKLTDDIAKIHNAIGDKTGTSIQWCGSAFGGFIICFFYGWELALMMQIASPLLFISFAVVGMIYTNMSSMERDAYAKAGGVAEEVISSMRTVQAFGGQEKEALRYSQGLIEAKNLGVRKSMVSGIGTGVGWLIIFSNWGLGFWYGGWLVRHSDYSVKDMMTVFFTSLIGCISMGLALPSVITINNGRAAAFGVFNVIDRKSKIDSLSSAGASPPVMKGAVSLKGVHFSYPSRPDVKVLNGLDLHVPAGKTVALVGSSGCGKSTVVQLLLRFYDPIEGQVYFDDMDVRGLNIKYLRQRVGFVGQEPVLFPTSIAENIRYGQEGVTMDEIEDACRRANAYDFIMKMPERFDTHVGERGAQLSGGQKQRIAIARALVKNPKVLLLDEATSALDTESENIVQDALDKASEGRTTIVIAHRLSTVRNADLIVVLDKGAVVETGTHNQLMAKTGLYHNLVSSQVESGESPKIAPGDIVYTSSERPGLRLLRMSWPEWYLILLGCIASAVNGALQPAWSLVLSEVIRAYSKDDLGRQSEIMSQMSLYSVGVGVLSFFTYFFQEYMFGRAGEILTLRMRDMLFRSILRQNIGWFDDKRHETGVLTSQLAVEATIVQGVTLNFK</sequence>
<evidence type="ECO:0000256" key="5">
    <source>
        <dbReference type="ARBA" id="ARBA00022737"/>
    </source>
</evidence>
<feature type="transmembrane region" description="Helical" evidence="13">
    <location>
        <begin position="751"/>
        <end position="772"/>
    </location>
</feature>
<evidence type="ECO:0000256" key="6">
    <source>
        <dbReference type="ARBA" id="ARBA00022741"/>
    </source>
</evidence>
<protein>
    <submittedName>
        <fullName evidence="16">Multidrug resistance protein 1</fullName>
    </submittedName>
</protein>
<keyword evidence="4 13" id="KW-0812">Transmembrane</keyword>
<dbReference type="CDD" id="cd18577">
    <property type="entry name" value="ABC_6TM_Pgp_ABCB1_D1_like"/>
    <property type="match status" value="1"/>
</dbReference>
<dbReference type="Gene3D" id="1.20.1560.10">
    <property type="entry name" value="ABC transporter type 1, transmembrane domain"/>
    <property type="match status" value="1"/>
</dbReference>
<comment type="subcellular location">
    <subcellularLocation>
        <location evidence="1">Membrane</location>
        <topology evidence="1">Multi-pass membrane protein</topology>
    </subcellularLocation>
</comment>
<proteinExistence type="inferred from homology"/>
<dbReference type="Pfam" id="PF00664">
    <property type="entry name" value="ABC_membrane"/>
    <property type="match status" value="2"/>
</dbReference>
<dbReference type="GO" id="GO:0016887">
    <property type="term" value="F:ATP hydrolysis activity"/>
    <property type="evidence" value="ECO:0007669"/>
    <property type="project" value="InterPro"/>
</dbReference>
<dbReference type="GO" id="GO:0005524">
    <property type="term" value="F:ATP binding"/>
    <property type="evidence" value="ECO:0007669"/>
    <property type="project" value="UniProtKB-KW"/>
</dbReference>
<evidence type="ECO:0000313" key="17">
    <source>
        <dbReference type="Proteomes" id="UP000735302"/>
    </source>
</evidence>
<dbReference type="FunFam" id="3.40.50.300:FF:000479">
    <property type="entry name" value="Multidrug resistance protein 1A"/>
    <property type="match status" value="1"/>
</dbReference>
<dbReference type="InterPro" id="IPR039421">
    <property type="entry name" value="Type_1_exporter"/>
</dbReference>
<dbReference type="EMBL" id="BLXT01003909">
    <property type="protein sequence ID" value="GFO07715.1"/>
    <property type="molecule type" value="Genomic_DNA"/>
</dbReference>
<accession>A0AAV4AK57</accession>
<dbReference type="CDD" id="cd03249">
    <property type="entry name" value="ABC_MTABC3_MDL1_MDL2"/>
    <property type="match status" value="1"/>
</dbReference>
<dbReference type="PROSITE" id="PS50929">
    <property type="entry name" value="ABC_TM1F"/>
    <property type="match status" value="2"/>
</dbReference>
<keyword evidence="7" id="KW-0067">ATP-binding</keyword>
<evidence type="ECO:0000256" key="11">
    <source>
        <dbReference type="ARBA" id="ARBA00023180"/>
    </source>
</evidence>
<keyword evidence="3" id="KW-0813">Transport</keyword>
<feature type="domain" description="ABC transmembrane type-1" evidence="15">
    <location>
        <begin position="713"/>
        <end position="833"/>
    </location>
</feature>
<evidence type="ECO:0000256" key="13">
    <source>
        <dbReference type="SAM" id="Phobius"/>
    </source>
</evidence>
<comment type="similarity">
    <text evidence="2">Belongs to the ABC transporter superfamily. ABCB family. Multidrug resistance exporter (TC 3.A.1.201) subfamily.</text>
</comment>
<dbReference type="PANTHER" id="PTHR43394">
    <property type="entry name" value="ATP-DEPENDENT PERMEASE MDL1, MITOCHONDRIAL"/>
    <property type="match status" value="1"/>
</dbReference>
<feature type="domain" description="ABC transmembrane type-1" evidence="15">
    <location>
        <begin position="64"/>
        <end position="403"/>
    </location>
</feature>
<feature type="transmembrane region" description="Helical" evidence="13">
    <location>
        <begin position="709"/>
        <end position="731"/>
    </location>
</feature>
<dbReference type="PROSITE" id="PS50893">
    <property type="entry name" value="ABC_TRANSPORTER_2"/>
    <property type="match status" value="1"/>
</dbReference>
<evidence type="ECO:0000259" key="15">
    <source>
        <dbReference type="PROSITE" id="PS50929"/>
    </source>
</evidence>
<dbReference type="InterPro" id="IPR003593">
    <property type="entry name" value="AAA+_ATPase"/>
</dbReference>
<dbReference type="InterPro" id="IPR003439">
    <property type="entry name" value="ABC_transporter-like_ATP-bd"/>
</dbReference>
<name>A0AAV4AK57_9GAST</name>
<evidence type="ECO:0000256" key="12">
    <source>
        <dbReference type="SAM" id="MobiDB-lite"/>
    </source>
</evidence>
<reference evidence="16 17" key="1">
    <citation type="journal article" date="2021" name="Elife">
        <title>Chloroplast acquisition without the gene transfer in kleptoplastic sea slugs, Plakobranchus ocellatus.</title>
        <authorList>
            <person name="Maeda T."/>
            <person name="Takahashi S."/>
            <person name="Yoshida T."/>
            <person name="Shimamura S."/>
            <person name="Takaki Y."/>
            <person name="Nagai Y."/>
            <person name="Toyoda A."/>
            <person name="Suzuki Y."/>
            <person name="Arimoto A."/>
            <person name="Ishii H."/>
            <person name="Satoh N."/>
            <person name="Nishiyama T."/>
            <person name="Hasebe M."/>
            <person name="Maruyama T."/>
            <person name="Minagawa J."/>
            <person name="Obokata J."/>
            <person name="Shigenobu S."/>
        </authorList>
    </citation>
    <scope>NUCLEOTIDE SEQUENCE [LARGE SCALE GENOMIC DNA]</scope>
</reference>
<dbReference type="PANTHER" id="PTHR43394:SF27">
    <property type="entry name" value="ATP-DEPENDENT TRANSLOCASE ABCB1-LIKE"/>
    <property type="match status" value="1"/>
</dbReference>
<dbReference type="Pfam" id="PF00005">
    <property type="entry name" value="ABC_tran"/>
    <property type="match status" value="1"/>
</dbReference>
<evidence type="ECO:0000256" key="4">
    <source>
        <dbReference type="ARBA" id="ARBA00022692"/>
    </source>
</evidence>
<feature type="region of interest" description="Disordered" evidence="12">
    <location>
        <begin position="1"/>
        <end position="41"/>
    </location>
</feature>
<dbReference type="SUPFAM" id="SSF90123">
    <property type="entry name" value="ABC transporter transmembrane region"/>
    <property type="match status" value="2"/>
</dbReference>
<dbReference type="GO" id="GO:0090374">
    <property type="term" value="P:oligopeptide export from mitochondrion"/>
    <property type="evidence" value="ECO:0007669"/>
    <property type="project" value="TreeGrafter"/>
</dbReference>
<feature type="transmembrane region" description="Helical" evidence="13">
    <location>
        <begin position="346"/>
        <end position="365"/>
    </location>
</feature>
<evidence type="ECO:0000313" key="16">
    <source>
        <dbReference type="EMBL" id="GFO07715.1"/>
    </source>
</evidence>